<dbReference type="GO" id="GO:0004560">
    <property type="term" value="F:alpha-L-fucosidase activity"/>
    <property type="evidence" value="ECO:0007669"/>
    <property type="project" value="InterPro"/>
</dbReference>
<proteinExistence type="inferred from homology"/>
<dbReference type="PANTHER" id="PTHR10030:SF37">
    <property type="entry name" value="ALPHA-L-FUCOSIDASE-RELATED"/>
    <property type="match status" value="1"/>
</dbReference>
<dbReference type="GO" id="GO:0005764">
    <property type="term" value="C:lysosome"/>
    <property type="evidence" value="ECO:0007669"/>
    <property type="project" value="TreeGrafter"/>
</dbReference>
<dbReference type="Gene3D" id="3.20.20.80">
    <property type="entry name" value="Glycosidases"/>
    <property type="match status" value="1"/>
</dbReference>
<dbReference type="SUPFAM" id="SSF51445">
    <property type="entry name" value="(Trans)glycosidases"/>
    <property type="match status" value="1"/>
</dbReference>
<keyword evidence="3" id="KW-0732">Signal</keyword>
<dbReference type="EC" id="3.2.1.51" evidence="2"/>
<evidence type="ECO:0000256" key="3">
    <source>
        <dbReference type="ARBA" id="ARBA00022729"/>
    </source>
</evidence>
<gene>
    <name evidence="7" type="ORF">QJ522_04060</name>
</gene>
<evidence type="ECO:0000256" key="2">
    <source>
        <dbReference type="ARBA" id="ARBA00012662"/>
    </source>
</evidence>
<evidence type="ECO:0000259" key="6">
    <source>
        <dbReference type="Pfam" id="PF01120"/>
    </source>
</evidence>
<dbReference type="GO" id="GO:0006004">
    <property type="term" value="P:fucose metabolic process"/>
    <property type="evidence" value="ECO:0007669"/>
    <property type="project" value="TreeGrafter"/>
</dbReference>
<dbReference type="AlphaFoldDB" id="A0AAW6TWF5"/>
<evidence type="ECO:0000313" key="7">
    <source>
        <dbReference type="EMBL" id="MDI6448211.1"/>
    </source>
</evidence>
<keyword evidence="4" id="KW-0378">Hydrolase</keyword>
<feature type="domain" description="Glycoside hydrolase family 29 N-terminal" evidence="6">
    <location>
        <begin position="24"/>
        <end position="324"/>
    </location>
</feature>
<protein>
    <recommendedName>
        <fullName evidence="2">alpha-L-fucosidase</fullName>
        <ecNumber evidence="2">3.2.1.51</ecNumber>
    </recommendedName>
</protein>
<dbReference type="InterPro" id="IPR000933">
    <property type="entry name" value="Glyco_hydro_29"/>
</dbReference>
<reference evidence="7" key="1">
    <citation type="submission" date="2023-05" db="EMBL/GenBank/DDBJ databases">
        <title>Anaerotaeda fermentans gen. nov., sp. nov., a novel anaerobic planctomycete of the new family within the order Sedimentisphaerales isolated from Taman Peninsula, Russia.</title>
        <authorList>
            <person name="Khomyakova M.A."/>
            <person name="Merkel A.Y."/>
            <person name="Slobodkin A.I."/>
        </authorList>
    </citation>
    <scope>NUCLEOTIDE SEQUENCE</scope>
    <source>
        <strain evidence="7">M17dextr</strain>
    </source>
</reference>
<dbReference type="Proteomes" id="UP001431776">
    <property type="component" value="Unassembled WGS sequence"/>
</dbReference>
<organism evidence="7 8">
    <name type="scientific">Anaerobaca lacustris</name>
    <dbReference type="NCBI Taxonomy" id="3044600"/>
    <lineage>
        <taxon>Bacteria</taxon>
        <taxon>Pseudomonadati</taxon>
        <taxon>Planctomycetota</taxon>
        <taxon>Phycisphaerae</taxon>
        <taxon>Sedimentisphaerales</taxon>
        <taxon>Anaerobacaceae</taxon>
        <taxon>Anaerobaca</taxon>
    </lineage>
</organism>
<dbReference type="Pfam" id="PF01120">
    <property type="entry name" value="Alpha_L_fucos"/>
    <property type="match status" value="1"/>
</dbReference>
<dbReference type="Gene3D" id="2.60.120.260">
    <property type="entry name" value="Galactose-binding domain-like"/>
    <property type="match status" value="1"/>
</dbReference>
<keyword evidence="5" id="KW-0326">Glycosidase</keyword>
<evidence type="ECO:0000256" key="1">
    <source>
        <dbReference type="ARBA" id="ARBA00007951"/>
    </source>
</evidence>
<sequence>MGAGSGASDGVVLPTPTPQQARWQDMELGMFFHFDLPIYKPGWNWRSWRDKPAPEMYNPSKLDTDQWMEAARAMGAKYAVLVAKHCSGFLQWQSDLYPYGVKQSPWRNGKGDVVRDFVESCRKYGIEPGLYASVTANGYLEVDNPGLVNRGKGGDPAAQERYVKICEQMLTELWSRYGDLFEIWFDGGALPVAKGGPDLVPIYQKHQPDAIVFQGPAASIRWIGNERGVAAYPCWATVPHREDYHGPGDPDGRYWLPGECDVPVRNHEWFWTPDAEHKLYSVEQLMDMYYRSVGRNCNLLLNANPNPDGLVPDADFQRYVEFGKEIRRRFETPLARTEGRGSAVELKLPKPLTIDHVIIMEDIRHGERIRRYWMEGLTGPNTWQSLCEGQSVGHKRIEQFGSVEVAKLRLRTLDSVGEPLIRELAAYHVG</sequence>
<comment type="similarity">
    <text evidence="1">Belongs to the glycosyl hydrolase 29 family.</text>
</comment>
<comment type="caution">
    <text evidence="7">The sequence shown here is derived from an EMBL/GenBank/DDBJ whole genome shotgun (WGS) entry which is preliminary data.</text>
</comment>
<keyword evidence="8" id="KW-1185">Reference proteome</keyword>
<dbReference type="GO" id="GO:0016139">
    <property type="term" value="P:glycoside catabolic process"/>
    <property type="evidence" value="ECO:0007669"/>
    <property type="project" value="TreeGrafter"/>
</dbReference>
<dbReference type="SMART" id="SM00812">
    <property type="entry name" value="Alpha_L_fucos"/>
    <property type="match status" value="1"/>
</dbReference>
<evidence type="ECO:0000256" key="5">
    <source>
        <dbReference type="ARBA" id="ARBA00023295"/>
    </source>
</evidence>
<dbReference type="PANTHER" id="PTHR10030">
    <property type="entry name" value="ALPHA-L-FUCOSIDASE"/>
    <property type="match status" value="1"/>
</dbReference>
<dbReference type="EMBL" id="JASCXX010000003">
    <property type="protein sequence ID" value="MDI6448211.1"/>
    <property type="molecule type" value="Genomic_DNA"/>
</dbReference>
<evidence type="ECO:0000313" key="8">
    <source>
        <dbReference type="Proteomes" id="UP001431776"/>
    </source>
</evidence>
<accession>A0AAW6TWF5</accession>
<name>A0AAW6TWF5_9BACT</name>
<dbReference type="InterPro" id="IPR057739">
    <property type="entry name" value="Glyco_hydro_29_N"/>
</dbReference>
<dbReference type="RefSeq" id="WP_349243618.1">
    <property type="nucleotide sequence ID" value="NZ_JASCXX010000003.1"/>
</dbReference>
<evidence type="ECO:0000256" key="4">
    <source>
        <dbReference type="ARBA" id="ARBA00022801"/>
    </source>
</evidence>
<dbReference type="InterPro" id="IPR017853">
    <property type="entry name" value="GH"/>
</dbReference>